<dbReference type="InterPro" id="IPR019744">
    <property type="entry name" value="APP_CUBD_CS"/>
</dbReference>
<comment type="caution">
    <text evidence="8">Lacks conserved residue(s) required for the propagation of feature annotation.</text>
</comment>
<feature type="domain" description="E2" evidence="13">
    <location>
        <begin position="221"/>
        <end position="420"/>
    </location>
</feature>
<dbReference type="SUPFAM" id="SSF89811">
    <property type="entry name" value="Amyloid beta a4 protein copper binding domain (domain 2)"/>
    <property type="match status" value="1"/>
</dbReference>
<dbReference type="Pfam" id="PF02177">
    <property type="entry name" value="APP_N"/>
    <property type="match status" value="1"/>
</dbReference>
<feature type="compositionally biased region" description="Basic and acidic residues" evidence="9">
    <location>
        <begin position="188"/>
        <end position="206"/>
    </location>
</feature>
<evidence type="ECO:0000259" key="12">
    <source>
        <dbReference type="PROSITE" id="PS51869"/>
    </source>
</evidence>
<organism evidence="14 15">
    <name type="scientific">Owenia fusiformis</name>
    <name type="common">Polychaete worm</name>
    <dbReference type="NCBI Taxonomy" id="6347"/>
    <lineage>
        <taxon>Eukaryota</taxon>
        <taxon>Metazoa</taxon>
        <taxon>Spiralia</taxon>
        <taxon>Lophotrochozoa</taxon>
        <taxon>Annelida</taxon>
        <taxon>Polychaeta</taxon>
        <taxon>Sedentaria</taxon>
        <taxon>Canalipalpata</taxon>
        <taxon>Sabellida</taxon>
        <taxon>Oweniida</taxon>
        <taxon>Oweniidae</taxon>
        <taxon>Owenia</taxon>
    </lineage>
</organism>
<evidence type="ECO:0000256" key="4">
    <source>
        <dbReference type="ARBA" id="ARBA00022989"/>
    </source>
</evidence>
<dbReference type="GO" id="GO:0008201">
    <property type="term" value="F:heparin binding"/>
    <property type="evidence" value="ECO:0007669"/>
    <property type="project" value="UniProtKB-UniRule"/>
</dbReference>
<feature type="domain" description="E1" evidence="12">
    <location>
        <begin position="24"/>
        <end position="182"/>
    </location>
</feature>
<evidence type="ECO:0000256" key="7">
    <source>
        <dbReference type="ARBA" id="ARBA00023180"/>
    </source>
</evidence>
<evidence type="ECO:0000256" key="8">
    <source>
        <dbReference type="PROSITE-ProRule" id="PRU01217"/>
    </source>
</evidence>
<dbReference type="EMBL" id="CAIIXF020000010">
    <property type="protein sequence ID" value="CAH1796871.1"/>
    <property type="molecule type" value="Genomic_DNA"/>
</dbReference>
<dbReference type="PROSITE" id="PS51869">
    <property type="entry name" value="APP_E1"/>
    <property type="match status" value="1"/>
</dbReference>
<evidence type="ECO:0000256" key="10">
    <source>
        <dbReference type="SAM" id="Phobius"/>
    </source>
</evidence>
<dbReference type="OrthoDB" id="6284793at2759"/>
<dbReference type="PRINTS" id="PR00203">
    <property type="entry name" value="AMYLOIDA4"/>
</dbReference>
<feature type="region of interest" description="CuBD subdomain" evidence="8">
    <location>
        <begin position="124"/>
        <end position="182"/>
    </location>
</feature>
<evidence type="ECO:0000313" key="15">
    <source>
        <dbReference type="Proteomes" id="UP000749559"/>
    </source>
</evidence>
<comment type="caution">
    <text evidence="14">The sequence shown here is derived from an EMBL/GenBank/DDBJ whole genome shotgun (WGS) entry which is preliminary data.</text>
</comment>
<feature type="chain" id="PRO_5035754615" evidence="11">
    <location>
        <begin position="18"/>
        <end position="639"/>
    </location>
</feature>
<dbReference type="Pfam" id="PF12925">
    <property type="entry name" value="APP_E2"/>
    <property type="match status" value="1"/>
</dbReference>
<dbReference type="GO" id="GO:0016020">
    <property type="term" value="C:membrane"/>
    <property type="evidence" value="ECO:0007669"/>
    <property type="project" value="UniProtKB-SubCell"/>
</dbReference>
<reference evidence="14" key="1">
    <citation type="submission" date="2022-03" db="EMBL/GenBank/DDBJ databases">
        <authorList>
            <person name="Martin C."/>
        </authorList>
    </citation>
    <scope>NUCLEOTIDE SEQUENCE</scope>
</reference>
<proteinExistence type="inferred from homology"/>
<evidence type="ECO:0000256" key="1">
    <source>
        <dbReference type="ARBA" id="ARBA00004479"/>
    </source>
</evidence>
<feature type="signal peptide" evidence="11">
    <location>
        <begin position="1"/>
        <end position="17"/>
    </location>
</feature>
<evidence type="ECO:0000259" key="13">
    <source>
        <dbReference type="PROSITE" id="PS51870"/>
    </source>
</evidence>
<accession>A0A8S4PUB6</accession>
<dbReference type="InterPro" id="IPR036454">
    <property type="entry name" value="Amyloid_glyco_heparin-bd_sf"/>
</dbReference>
<feature type="disulfide bond" evidence="8">
    <location>
        <begin position="90"/>
        <end position="97"/>
    </location>
</feature>
<dbReference type="Gene3D" id="3.90.570.10">
    <property type="entry name" value="Amyloidogenic glycoprotein, heparin-binding domain"/>
    <property type="match status" value="1"/>
</dbReference>
<dbReference type="PROSITE" id="PS51870">
    <property type="entry name" value="APP_E2"/>
    <property type="match status" value="1"/>
</dbReference>
<feature type="disulfide bond" evidence="8">
    <location>
        <begin position="137"/>
        <end position="167"/>
    </location>
</feature>
<dbReference type="InterPro" id="IPR011178">
    <property type="entry name" value="Amyloid_glyco_Cu-bd"/>
</dbReference>
<dbReference type="PANTHER" id="PTHR23103">
    <property type="entry name" value="ALZHEIMER'S DISEASE BETA-AMYLOID RELATED"/>
    <property type="match status" value="1"/>
</dbReference>
<comment type="subcellular location">
    <subcellularLocation>
        <location evidence="1">Membrane</location>
        <topology evidence="1">Single-pass type I membrane protein</topology>
    </subcellularLocation>
</comment>
<dbReference type="Pfam" id="PF10515">
    <property type="entry name" value="APP_amyloid"/>
    <property type="match status" value="1"/>
</dbReference>
<evidence type="ECO:0000256" key="5">
    <source>
        <dbReference type="ARBA" id="ARBA00023136"/>
    </source>
</evidence>
<keyword evidence="3 11" id="KW-0732">Signal</keyword>
<dbReference type="GO" id="GO:0007409">
    <property type="term" value="P:axonogenesis"/>
    <property type="evidence" value="ECO:0007669"/>
    <property type="project" value="TreeGrafter"/>
</dbReference>
<protein>
    <submittedName>
        <fullName evidence="14">Uncharacterized protein</fullName>
    </submittedName>
</protein>
<dbReference type="Pfam" id="PF12924">
    <property type="entry name" value="APP_Cu_bd"/>
    <property type="match status" value="1"/>
</dbReference>
<evidence type="ECO:0000313" key="14">
    <source>
        <dbReference type="EMBL" id="CAH1796871.1"/>
    </source>
</evidence>
<keyword evidence="2 10" id="KW-0812">Transmembrane</keyword>
<dbReference type="SMART" id="SM00006">
    <property type="entry name" value="A4_EXTRA"/>
    <property type="match status" value="1"/>
</dbReference>
<feature type="transmembrane region" description="Helical" evidence="10">
    <location>
        <begin position="574"/>
        <end position="594"/>
    </location>
</feature>
<dbReference type="SUPFAM" id="SSF56491">
    <property type="entry name" value="A heparin-binding domain"/>
    <property type="match status" value="1"/>
</dbReference>
<evidence type="ECO:0000256" key="3">
    <source>
        <dbReference type="ARBA" id="ARBA00022729"/>
    </source>
</evidence>
<dbReference type="Gene3D" id="3.30.1490.140">
    <property type="entry name" value="Amyloidogenic glycoprotein, copper-binding domain"/>
    <property type="match status" value="1"/>
</dbReference>
<feature type="disulfide bond" evidence="8">
    <location>
        <begin position="126"/>
        <end position="180"/>
    </location>
</feature>
<evidence type="ECO:0000256" key="11">
    <source>
        <dbReference type="SAM" id="SignalP"/>
    </source>
</evidence>
<dbReference type="GO" id="GO:0007417">
    <property type="term" value="P:central nervous system development"/>
    <property type="evidence" value="ECO:0007669"/>
    <property type="project" value="TreeGrafter"/>
</dbReference>
<feature type="region of interest" description="Disordered" evidence="9">
    <location>
        <begin position="466"/>
        <end position="494"/>
    </location>
</feature>
<dbReference type="InterPro" id="IPR024329">
    <property type="entry name" value="Amyloid_glyco_E2_domain"/>
</dbReference>
<dbReference type="InterPro" id="IPR015849">
    <property type="entry name" value="Amyloid_glyco_heparin-bd"/>
</dbReference>
<sequence length="639" mass="73498">MGPLVLFLGFLTSQALAANVDVSPQFEPMVAFVCKKPNMFMTEKGWLPDTKNSCFEKPQDILKYCKEKYPDYDITNVVPASDKVTISDWCKFGVKHCHTYGTHTVKPWRCLVGPFQSEALLVPEECNFDHLHNSKQCVVSEDWNKIATESCRQQGKVIQSFAMLLPCGVAKYNGVEFVCCPSEKAQKEKKEKHTHEKKEKAKEHKSNSVQSSTETPENDYYKYMHNGNMDKYLNEHEKFKAAEKSWSQIHQEGITRMMKDWAEAREQVQQMKGNDPRGADAINKEITERFQKTYSAFEQEGMAEKKQLVALHQQHVQVLFNEKRRKAIEQYTDSLMQLEPEATSIIHALKHLIKVEEKDRQHTVNHFKHVQDTDPVEADRIRAHTIEHLKTISTRINQTIAMLHRLPKFEKKIKEIIADYMEDFEDIDKSIEKVFSKATFSEEKEAVKTYKEDLGKDYNKIMPDTKKEQKRPIVKPKKQSNEIPKPMKIDDGGLEPKITEVKPVKIKKVKQVKIIDDETEENEHAYIDLKPKVMHAKEDHVAHQGQDAIALQQQDSIHIQPVTGVGAAQQASTLGIAIGCVTVFVVIVVAVVLLRKKSRRVPIHHDFVDEAQSPEERHVANMQINGYENPTYTYFETST</sequence>
<dbReference type="AlphaFoldDB" id="A0A8S4PUB6"/>
<dbReference type="InterPro" id="IPR036669">
    <property type="entry name" value="Amyloid_Cu-bd_sf"/>
</dbReference>
<dbReference type="Proteomes" id="UP000749559">
    <property type="component" value="Unassembled WGS sequence"/>
</dbReference>
<dbReference type="InterPro" id="IPR008154">
    <property type="entry name" value="Amyloid_glyco_extra"/>
</dbReference>
<keyword evidence="6 8" id="KW-1015">Disulfide bond</keyword>
<feature type="region of interest" description="GFLD subdomain" evidence="8">
    <location>
        <begin position="24"/>
        <end position="116"/>
    </location>
</feature>
<dbReference type="SUPFAM" id="SSF109843">
    <property type="entry name" value="CAPPD, an extracellular domain of amyloid beta A4 protein"/>
    <property type="match status" value="1"/>
</dbReference>
<feature type="disulfide bond" evidence="8">
    <location>
        <begin position="151"/>
        <end position="179"/>
    </location>
</feature>
<dbReference type="InterPro" id="IPR019543">
    <property type="entry name" value="APP_amyloid_C"/>
</dbReference>
<keyword evidence="15" id="KW-1185">Reference proteome</keyword>
<dbReference type="PROSITE" id="PS00319">
    <property type="entry name" value="APP_CUBD"/>
    <property type="match status" value="1"/>
</dbReference>
<dbReference type="Gene3D" id="2.30.29.30">
    <property type="entry name" value="Pleckstrin-homology domain (PH domain)/Phosphotyrosine-binding domain (PTB)"/>
    <property type="match status" value="1"/>
</dbReference>
<dbReference type="InterPro" id="IPR011993">
    <property type="entry name" value="PH-like_dom_sf"/>
</dbReference>
<dbReference type="Gene3D" id="1.20.120.770">
    <property type="entry name" value="Amyloid precursor protein, E2 domain"/>
    <property type="match status" value="1"/>
</dbReference>
<feature type="region of interest" description="Disordered" evidence="9">
    <location>
        <begin position="188"/>
        <end position="219"/>
    </location>
</feature>
<dbReference type="GO" id="GO:0046914">
    <property type="term" value="F:transition metal ion binding"/>
    <property type="evidence" value="ECO:0007669"/>
    <property type="project" value="InterPro"/>
</dbReference>
<gene>
    <name evidence="14" type="ORF">OFUS_LOCUS21234</name>
</gene>
<dbReference type="PANTHER" id="PTHR23103:SF15">
    <property type="entry name" value="AMYLOID-BETA-LIKE PROTEIN"/>
    <property type="match status" value="1"/>
</dbReference>
<evidence type="ECO:0000256" key="2">
    <source>
        <dbReference type="ARBA" id="ARBA00022692"/>
    </source>
</evidence>
<keyword evidence="7" id="KW-0325">Glycoprotein</keyword>
<evidence type="ECO:0000256" key="6">
    <source>
        <dbReference type="ARBA" id="ARBA00023157"/>
    </source>
</evidence>
<evidence type="ECO:0000256" key="9">
    <source>
        <dbReference type="SAM" id="MobiDB-lite"/>
    </source>
</evidence>
<keyword evidence="5 10" id="KW-0472">Membrane</keyword>
<dbReference type="InterPro" id="IPR036176">
    <property type="entry name" value="E2_sf"/>
</dbReference>
<comment type="similarity">
    <text evidence="8">Belongs to the APP family.</text>
</comment>
<keyword evidence="4 10" id="KW-1133">Transmembrane helix</keyword>
<name>A0A8S4PUB6_OWEFU</name>
<dbReference type="InterPro" id="IPR008155">
    <property type="entry name" value="Amyloid_glyco"/>
</dbReference>